<evidence type="ECO:0000313" key="2">
    <source>
        <dbReference type="EMBL" id="MDN3571877.1"/>
    </source>
</evidence>
<dbReference type="InterPro" id="IPR007047">
    <property type="entry name" value="Flp_Fap"/>
</dbReference>
<accession>A0ABT8APT2</accession>
<organism evidence="2 3">
    <name type="scientific">Methylobacterium longum</name>
    <dbReference type="NCBI Taxonomy" id="767694"/>
    <lineage>
        <taxon>Bacteria</taxon>
        <taxon>Pseudomonadati</taxon>
        <taxon>Pseudomonadota</taxon>
        <taxon>Alphaproteobacteria</taxon>
        <taxon>Hyphomicrobiales</taxon>
        <taxon>Methylobacteriaceae</taxon>
        <taxon>Methylobacterium</taxon>
    </lineage>
</organism>
<gene>
    <name evidence="2" type="ORF">QWZ18_14725</name>
</gene>
<proteinExistence type="predicted"/>
<evidence type="ECO:0000256" key="1">
    <source>
        <dbReference type="SAM" id="Phobius"/>
    </source>
</evidence>
<comment type="caution">
    <text evidence="2">The sequence shown here is derived from an EMBL/GenBank/DDBJ whole genome shotgun (WGS) entry which is preliminary data.</text>
</comment>
<reference evidence="3" key="1">
    <citation type="journal article" date="2019" name="Int. J. Syst. Evol. Microbiol.">
        <title>The Global Catalogue of Microorganisms (GCM) 10K type strain sequencing project: providing services to taxonomists for standard genome sequencing and annotation.</title>
        <authorList>
            <consortium name="The Broad Institute Genomics Platform"/>
            <consortium name="The Broad Institute Genome Sequencing Center for Infectious Disease"/>
            <person name="Wu L."/>
            <person name="Ma J."/>
        </authorList>
    </citation>
    <scope>NUCLEOTIDE SEQUENCE [LARGE SCALE GENOMIC DNA]</scope>
    <source>
        <strain evidence="3">CECT 7806</strain>
    </source>
</reference>
<evidence type="ECO:0000313" key="3">
    <source>
        <dbReference type="Proteomes" id="UP001244297"/>
    </source>
</evidence>
<keyword evidence="3" id="KW-1185">Reference proteome</keyword>
<dbReference type="Proteomes" id="UP001244297">
    <property type="component" value="Unassembled WGS sequence"/>
</dbReference>
<sequence length="74" mass="7817">MARVAAHVRILSGFAAGLGPLLSRFRRDAHGATAIEYALIAGLIFLAVVGSLRTYASRVNGVYDQISTAVSQNN</sequence>
<dbReference type="Pfam" id="PF04964">
    <property type="entry name" value="Flp_Fap"/>
    <property type="match status" value="1"/>
</dbReference>
<keyword evidence="1" id="KW-0472">Membrane</keyword>
<dbReference type="RefSeq" id="WP_238293960.1">
    <property type="nucleotide sequence ID" value="NZ_BPQS01000087.1"/>
</dbReference>
<dbReference type="EMBL" id="JAUFPT010000050">
    <property type="protein sequence ID" value="MDN3571877.1"/>
    <property type="molecule type" value="Genomic_DNA"/>
</dbReference>
<keyword evidence="1" id="KW-0812">Transmembrane</keyword>
<keyword evidence="1" id="KW-1133">Transmembrane helix</keyword>
<name>A0ABT8APT2_9HYPH</name>
<protein>
    <submittedName>
        <fullName evidence="2">Flp family type IVb pilin</fullName>
    </submittedName>
</protein>
<feature type="transmembrane region" description="Helical" evidence="1">
    <location>
        <begin position="37"/>
        <end position="56"/>
    </location>
</feature>